<feature type="domain" description="VHS" evidence="4">
    <location>
        <begin position="47"/>
        <end position="180"/>
    </location>
</feature>
<dbReference type="InterPro" id="IPR008942">
    <property type="entry name" value="ENTH_VHS"/>
</dbReference>
<reference evidence="7" key="1">
    <citation type="journal article" date="2015" name="Nat. Genet.">
        <title>The genome and transcriptome of the zoonotic hookworm Ancylostoma ceylanicum identify infection-specific gene families.</title>
        <authorList>
            <person name="Schwarz E.M."/>
            <person name="Hu Y."/>
            <person name="Antoshechkin I."/>
            <person name="Miller M.M."/>
            <person name="Sternberg P.W."/>
            <person name="Aroian R.V."/>
        </authorList>
    </citation>
    <scope>NUCLEOTIDE SEQUENCE</scope>
    <source>
        <strain evidence="7">HY135</strain>
    </source>
</reference>
<evidence type="ECO:0000256" key="2">
    <source>
        <dbReference type="ARBA" id="ARBA00022448"/>
    </source>
</evidence>
<dbReference type="GO" id="GO:0030276">
    <property type="term" value="F:clathrin binding"/>
    <property type="evidence" value="ECO:0007669"/>
    <property type="project" value="TreeGrafter"/>
</dbReference>
<proteinExistence type="inferred from homology"/>
<dbReference type="GO" id="GO:0016020">
    <property type="term" value="C:membrane"/>
    <property type="evidence" value="ECO:0007669"/>
    <property type="project" value="TreeGrafter"/>
</dbReference>
<dbReference type="Proteomes" id="UP000024635">
    <property type="component" value="Unassembled WGS sequence"/>
</dbReference>
<dbReference type="AlphaFoldDB" id="A0A016SR31"/>
<dbReference type="Gene3D" id="1.25.40.90">
    <property type="match status" value="1"/>
</dbReference>
<dbReference type="Pfam" id="PF03127">
    <property type="entry name" value="GAT"/>
    <property type="match status" value="1"/>
</dbReference>
<evidence type="ECO:0000256" key="1">
    <source>
        <dbReference type="ARBA" id="ARBA00007708"/>
    </source>
</evidence>
<organism evidence="6 7">
    <name type="scientific">Ancylostoma ceylanicum</name>
    <dbReference type="NCBI Taxonomy" id="53326"/>
    <lineage>
        <taxon>Eukaryota</taxon>
        <taxon>Metazoa</taxon>
        <taxon>Ecdysozoa</taxon>
        <taxon>Nematoda</taxon>
        <taxon>Chromadorea</taxon>
        <taxon>Rhabditida</taxon>
        <taxon>Rhabditina</taxon>
        <taxon>Rhabditomorpha</taxon>
        <taxon>Strongyloidea</taxon>
        <taxon>Ancylostomatidae</taxon>
        <taxon>Ancylostomatinae</taxon>
        <taxon>Ancylostoma</taxon>
    </lineage>
</organism>
<evidence type="ECO:0000313" key="6">
    <source>
        <dbReference type="EMBL" id="EYB93143.1"/>
    </source>
</evidence>
<sequence>MSNVSEQVSKTMESAKEAAAKVGEQVSDFFQGNPFSTPVGRKIELATNASILATENWGLNMEICDFVNNTEDGAKDAVRAIRKRLHTNMCKNNAIVMYTLTVLETCVKNCGHNFHVLVCSKDFVQDLVKLIGSKFDTPQIIHERVLSLIQAWADAFRNQPDLQGVVQVYEELVSKGVTFPATDLDAMAPILTPKQTVFTEPKASTAVSSQSGGASSYEVVSQPDGPITASAEQLAKLRSDLDVVNSNLKVFREMLTEIVPGRETQDELQLLKELHSTCKQMQLRVLDLIRTVGNEEVTYELLVMNDEFNSVFEKYDRFMTNRSGDATGDASAASAQPATADLIDVGQAKSLEEQLAGMKVTSASSADAYAANSEQQAPVGIATAINNKNSVTDVEAQEMENWLAAQGQKGYIKCDEHIQKKNQIRHCSDDSIVSGAVAPRSFRGCGCGTAIDAHCSYALLAYNYNDKAHHWASTT</sequence>
<dbReference type="InterPro" id="IPR002014">
    <property type="entry name" value="VHS_dom"/>
</dbReference>
<dbReference type="GO" id="GO:0035091">
    <property type="term" value="F:phosphatidylinositol binding"/>
    <property type="evidence" value="ECO:0007669"/>
    <property type="project" value="InterPro"/>
</dbReference>
<dbReference type="GO" id="GO:0007165">
    <property type="term" value="P:signal transduction"/>
    <property type="evidence" value="ECO:0007669"/>
    <property type="project" value="TreeGrafter"/>
</dbReference>
<evidence type="ECO:0008006" key="8">
    <source>
        <dbReference type="Google" id="ProtNLM"/>
    </source>
</evidence>
<gene>
    <name evidence="6" type="primary">Acey_s0185.g1017</name>
    <name evidence="6" type="synonym">Acey-C07A12.7</name>
    <name evidence="6" type="ORF">Y032_0185g1017</name>
</gene>
<dbReference type="EMBL" id="JARK01001521">
    <property type="protein sequence ID" value="EYB93143.1"/>
    <property type="molecule type" value="Genomic_DNA"/>
</dbReference>
<dbReference type="PANTHER" id="PTHR13856:SF137">
    <property type="entry name" value="GH05942P"/>
    <property type="match status" value="1"/>
</dbReference>
<dbReference type="CDD" id="cd03565">
    <property type="entry name" value="VHS_Tom1_like"/>
    <property type="match status" value="1"/>
</dbReference>
<dbReference type="PROSITE" id="PS50179">
    <property type="entry name" value="VHS"/>
    <property type="match status" value="1"/>
</dbReference>
<name>A0A016SR31_9BILA</name>
<comment type="similarity">
    <text evidence="1">Belongs to the TOM1 family.</text>
</comment>
<keyword evidence="3" id="KW-0653">Protein transport</keyword>
<dbReference type="CDD" id="cd14233">
    <property type="entry name" value="GAT_TOM1_like"/>
    <property type="match status" value="1"/>
</dbReference>
<dbReference type="GO" id="GO:0005768">
    <property type="term" value="C:endosome"/>
    <property type="evidence" value="ECO:0007669"/>
    <property type="project" value="TreeGrafter"/>
</dbReference>
<dbReference type="GO" id="GO:0015031">
    <property type="term" value="P:protein transport"/>
    <property type="evidence" value="ECO:0007669"/>
    <property type="project" value="UniProtKB-KW"/>
</dbReference>
<evidence type="ECO:0000259" key="4">
    <source>
        <dbReference type="PROSITE" id="PS50179"/>
    </source>
</evidence>
<accession>A0A016SR31</accession>
<dbReference type="OrthoDB" id="2018246at2759"/>
<keyword evidence="2" id="KW-0813">Transport</keyword>
<dbReference type="Gene3D" id="1.20.58.160">
    <property type="match status" value="1"/>
</dbReference>
<dbReference type="Pfam" id="PF00790">
    <property type="entry name" value="VHS"/>
    <property type="match status" value="1"/>
</dbReference>
<evidence type="ECO:0000256" key="3">
    <source>
        <dbReference type="ARBA" id="ARBA00022927"/>
    </source>
</evidence>
<dbReference type="PANTHER" id="PTHR13856">
    <property type="entry name" value="VHS DOMAIN CONTAINING PROTEIN FAMILY"/>
    <property type="match status" value="1"/>
</dbReference>
<keyword evidence="7" id="KW-1185">Reference proteome</keyword>
<dbReference type="GO" id="GO:0043130">
    <property type="term" value="F:ubiquitin binding"/>
    <property type="evidence" value="ECO:0007669"/>
    <property type="project" value="InterPro"/>
</dbReference>
<dbReference type="SMART" id="SM00288">
    <property type="entry name" value="VHS"/>
    <property type="match status" value="1"/>
</dbReference>
<comment type="caution">
    <text evidence="6">The sequence shown here is derived from an EMBL/GenBank/DDBJ whole genome shotgun (WGS) entry which is preliminary data.</text>
</comment>
<dbReference type="STRING" id="53326.A0A016SR31"/>
<dbReference type="SUPFAM" id="SSF48464">
    <property type="entry name" value="ENTH/VHS domain"/>
    <property type="match status" value="1"/>
</dbReference>
<dbReference type="PIRSF" id="PIRSF036948">
    <property type="entry name" value="TOM1"/>
    <property type="match status" value="1"/>
</dbReference>
<dbReference type="InterPro" id="IPR014645">
    <property type="entry name" value="TOM1"/>
</dbReference>
<dbReference type="InterPro" id="IPR004152">
    <property type="entry name" value="GAT_dom"/>
</dbReference>
<dbReference type="PROSITE" id="PS50909">
    <property type="entry name" value="GAT"/>
    <property type="match status" value="1"/>
</dbReference>
<dbReference type="InterPro" id="IPR038425">
    <property type="entry name" value="GAT_sf"/>
</dbReference>
<feature type="domain" description="GAT" evidence="5">
    <location>
        <begin position="232"/>
        <end position="320"/>
    </location>
</feature>
<evidence type="ECO:0000313" key="7">
    <source>
        <dbReference type="Proteomes" id="UP000024635"/>
    </source>
</evidence>
<protein>
    <recommendedName>
        <fullName evidence="8">VHS domain protein</fullName>
    </recommendedName>
</protein>
<evidence type="ECO:0000259" key="5">
    <source>
        <dbReference type="PROSITE" id="PS50909"/>
    </source>
</evidence>
<dbReference type="SUPFAM" id="SSF89009">
    <property type="entry name" value="GAT-like domain"/>
    <property type="match status" value="1"/>
</dbReference>